<proteinExistence type="predicted"/>
<dbReference type="PANTHER" id="PTHR33264">
    <property type="entry name" value="EXPRESSED PROTEIN"/>
    <property type="match status" value="1"/>
</dbReference>
<feature type="region of interest" description="Disordered" evidence="1">
    <location>
        <begin position="1"/>
        <end position="45"/>
    </location>
</feature>
<dbReference type="PANTHER" id="PTHR33264:SF8">
    <property type="entry name" value="EXPRESSED PROTEIN"/>
    <property type="match status" value="1"/>
</dbReference>
<dbReference type="Proteomes" id="UP000593562">
    <property type="component" value="Unassembled WGS sequence"/>
</dbReference>
<feature type="region of interest" description="Disordered" evidence="1">
    <location>
        <begin position="98"/>
        <end position="122"/>
    </location>
</feature>
<evidence type="ECO:0000313" key="2">
    <source>
        <dbReference type="EMBL" id="KAF5751674.1"/>
    </source>
</evidence>
<comment type="caution">
    <text evidence="2">The sequence shown here is derived from an EMBL/GenBank/DDBJ whole genome shotgun (WGS) entry which is preliminary data.</text>
</comment>
<gene>
    <name evidence="2" type="ORF">HS088_TW02G00690</name>
</gene>
<sequence length="171" mass="19258">MTRQILLRSPPANRKPPLLTDTQIPSKSTSSDESPKTRPLQSKNKNLRLGEVAGGTAAECAAVCCCCPCTVMNLLILAVYKLPAGLCKKARRIRRRRKKKKQLQRLLGPTESKRSHGDDELERELRSVMERGKSVHDGVDATETVDMEKEMWDRFYSTGFWRSPSQTEPSS</sequence>
<feature type="compositionally biased region" description="Basic and acidic residues" evidence="1">
    <location>
        <begin position="111"/>
        <end position="122"/>
    </location>
</feature>
<evidence type="ECO:0008006" key="4">
    <source>
        <dbReference type="Google" id="ProtNLM"/>
    </source>
</evidence>
<dbReference type="AlphaFoldDB" id="A0A7J7DZQ1"/>
<dbReference type="EMBL" id="JAAARO010000002">
    <property type="protein sequence ID" value="KAF5751674.1"/>
    <property type="molecule type" value="Genomic_DNA"/>
</dbReference>
<keyword evidence="3" id="KW-1185">Reference proteome</keyword>
<feature type="compositionally biased region" description="Polar residues" evidence="1">
    <location>
        <begin position="20"/>
        <end position="32"/>
    </location>
</feature>
<reference evidence="2 3" key="1">
    <citation type="journal article" date="2020" name="Nat. Commun.">
        <title>Genome of Tripterygium wilfordii and identification of cytochrome P450 involved in triptolide biosynthesis.</title>
        <authorList>
            <person name="Tu L."/>
            <person name="Su P."/>
            <person name="Zhang Z."/>
            <person name="Gao L."/>
            <person name="Wang J."/>
            <person name="Hu T."/>
            <person name="Zhou J."/>
            <person name="Zhang Y."/>
            <person name="Zhao Y."/>
            <person name="Liu Y."/>
            <person name="Song Y."/>
            <person name="Tong Y."/>
            <person name="Lu Y."/>
            <person name="Yang J."/>
            <person name="Xu C."/>
            <person name="Jia M."/>
            <person name="Peters R.J."/>
            <person name="Huang L."/>
            <person name="Gao W."/>
        </authorList>
    </citation>
    <scope>NUCLEOTIDE SEQUENCE [LARGE SCALE GENOMIC DNA]</scope>
    <source>
        <strain evidence="3">cv. XIE 37</strain>
        <tissue evidence="2">Leaf</tissue>
    </source>
</reference>
<protein>
    <recommendedName>
        <fullName evidence="4">Pollen preferential protein</fullName>
    </recommendedName>
</protein>
<dbReference type="OrthoDB" id="695262at2759"/>
<dbReference type="InParanoid" id="A0A7J7DZQ1"/>
<evidence type="ECO:0000313" key="3">
    <source>
        <dbReference type="Proteomes" id="UP000593562"/>
    </source>
</evidence>
<name>A0A7J7DZQ1_TRIWF</name>
<accession>A0A7J7DZQ1</accession>
<evidence type="ECO:0000256" key="1">
    <source>
        <dbReference type="SAM" id="MobiDB-lite"/>
    </source>
</evidence>
<organism evidence="2 3">
    <name type="scientific">Tripterygium wilfordii</name>
    <name type="common">Thunder God vine</name>
    <dbReference type="NCBI Taxonomy" id="458696"/>
    <lineage>
        <taxon>Eukaryota</taxon>
        <taxon>Viridiplantae</taxon>
        <taxon>Streptophyta</taxon>
        <taxon>Embryophyta</taxon>
        <taxon>Tracheophyta</taxon>
        <taxon>Spermatophyta</taxon>
        <taxon>Magnoliopsida</taxon>
        <taxon>eudicotyledons</taxon>
        <taxon>Gunneridae</taxon>
        <taxon>Pentapetalae</taxon>
        <taxon>rosids</taxon>
        <taxon>fabids</taxon>
        <taxon>Celastrales</taxon>
        <taxon>Celastraceae</taxon>
        <taxon>Tripterygium</taxon>
    </lineage>
</organism>